<evidence type="ECO:0000313" key="2">
    <source>
        <dbReference type="Proteomes" id="UP000596349"/>
    </source>
</evidence>
<dbReference type="EMBL" id="LR881116">
    <property type="protein sequence ID" value="CAD5239911.1"/>
    <property type="molecule type" value="Genomic_DNA"/>
</dbReference>
<organism evidence="1 2">
    <name type="scientific">Klebsiella phage vB_KaS-Veronica</name>
    <dbReference type="NCBI Taxonomy" id="2762824"/>
    <lineage>
        <taxon>Viruses</taxon>
        <taxon>Duplodnaviria</taxon>
        <taxon>Heunggongvirae</taxon>
        <taxon>Uroviricota</taxon>
        <taxon>Caudoviricetes</taxon>
        <taxon>Demerecviridae</taxon>
        <taxon>Sugarlandvirus</taxon>
        <taxon>Sugarlandvirus veronica</taxon>
    </lineage>
</organism>
<proteinExistence type="predicted"/>
<keyword evidence="2" id="KW-1185">Reference proteome</keyword>
<protein>
    <submittedName>
        <fullName evidence="1">Uncharacterized protein</fullName>
    </submittedName>
</protein>
<name>A0A7R8MLC3_9CAUD</name>
<dbReference type="Proteomes" id="UP000596349">
    <property type="component" value="Chromosome"/>
</dbReference>
<reference evidence="1 2" key="1">
    <citation type="submission" date="2020-09" db="EMBL/GenBank/DDBJ databases">
        <authorList>
            <person name="Jameson E."/>
        </authorList>
    </citation>
    <scope>NUCLEOTIDE SEQUENCE [LARGE SCALE GENOMIC DNA]</scope>
</reference>
<evidence type="ECO:0000313" key="1">
    <source>
        <dbReference type="EMBL" id="CAD5239911.1"/>
    </source>
</evidence>
<sequence>MPTPNPWDYDRGLRSDGLFGVQLSRVPLYPPAGALPPFYPNHIRFDNGEYVAKNPHAEDLFVDSGELQRFLDYVTEIGGLTGDNNVHVTVVHALYPTESEIPSTNSEDYGYADELMNLLRLGQRPKYVSLHMRRTPKKLDYMKELENMGYVRTSDVRFGFKYLN</sequence>
<accession>A0A7R8MLC3</accession>
<gene>
    <name evidence="1" type="ORF">EKKBBHHG_00085</name>
</gene>